<gene>
    <name evidence="4" type="ORF">HIJ39_11190</name>
</gene>
<evidence type="ECO:0000313" key="5">
    <source>
        <dbReference type="Proteomes" id="UP000533476"/>
    </source>
</evidence>
<reference evidence="4 5" key="1">
    <citation type="submission" date="2020-04" db="EMBL/GenBank/DDBJ databases">
        <authorList>
            <person name="Zhang R."/>
            <person name="Schippers A."/>
        </authorList>
    </citation>
    <scope>NUCLEOTIDE SEQUENCE [LARGE SCALE GENOMIC DNA]</scope>
    <source>
        <strain evidence="4 5">DSM 109850</strain>
    </source>
</reference>
<dbReference type="EMBL" id="JABBVZ010000034">
    <property type="protein sequence ID" value="NMP22913.1"/>
    <property type="molecule type" value="Genomic_DNA"/>
</dbReference>
<dbReference type="AlphaFoldDB" id="A0A7Y0L418"/>
<dbReference type="Gene3D" id="3.40.1190.20">
    <property type="match status" value="1"/>
</dbReference>
<name>A0A7Y0L418_9FIRM</name>
<dbReference type="RefSeq" id="WP_169099690.1">
    <property type="nucleotide sequence ID" value="NZ_JABBVZ010000034.1"/>
</dbReference>
<sequence>MSRNPGALVVGPTFVDIVMSEMSRLPAAGEEVHVGNASWAPGGYAISAIVLNRLGISTQLVTDIGEDELGATLVSRLQREGLSTDAVFRSDRTNIAVALNWSGDRGIVSYTHPLTDPTERVESQLQDGCDLVLLSARHPHARSVAAAAFAHSVPVALSLSWHPEFLVSPSLKQLFPYARYLFCNVPEALLVTGETDFVRALGILGEAVPEVVVTRGAEGVAALVDGEFIEVPAEPAIMVDATGAGDVFAATYLACALRALDLRDRLSAATWAAAQAVRKVGGSTGAPNWNDVTAHLGLREGAK</sequence>
<organism evidence="4 5">
    <name type="scientific">Sulfobacillus harzensis</name>
    <dbReference type="NCBI Taxonomy" id="2729629"/>
    <lineage>
        <taxon>Bacteria</taxon>
        <taxon>Bacillati</taxon>
        <taxon>Bacillota</taxon>
        <taxon>Clostridia</taxon>
        <taxon>Eubacteriales</taxon>
        <taxon>Clostridiales Family XVII. Incertae Sedis</taxon>
        <taxon>Sulfobacillus</taxon>
    </lineage>
</organism>
<evidence type="ECO:0000259" key="3">
    <source>
        <dbReference type="Pfam" id="PF00294"/>
    </source>
</evidence>
<evidence type="ECO:0000256" key="1">
    <source>
        <dbReference type="ARBA" id="ARBA00022679"/>
    </source>
</evidence>
<dbReference type="PANTHER" id="PTHR10584">
    <property type="entry name" value="SUGAR KINASE"/>
    <property type="match status" value="1"/>
</dbReference>
<accession>A0A7Y0L418</accession>
<dbReference type="Pfam" id="PF00294">
    <property type="entry name" value="PfkB"/>
    <property type="match status" value="1"/>
</dbReference>
<evidence type="ECO:0000313" key="4">
    <source>
        <dbReference type="EMBL" id="NMP22913.1"/>
    </source>
</evidence>
<keyword evidence="1" id="KW-0808">Transferase</keyword>
<dbReference type="PANTHER" id="PTHR10584:SF166">
    <property type="entry name" value="RIBOKINASE"/>
    <property type="match status" value="1"/>
</dbReference>
<protein>
    <submittedName>
        <fullName evidence="4">Carbohydrate kinase family protein</fullName>
    </submittedName>
</protein>
<dbReference type="SUPFAM" id="SSF53613">
    <property type="entry name" value="Ribokinase-like"/>
    <property type="match status" value="1"/>
</dbReference>
<dbReference type="InterPro" id="IPR029056">
    <property type="entry name" value="Ribokinase-like"/>
</dbReference>
<comment type="caution">
    <text evidence="4">The sequence shown here is derived from an EMBL/GenBank/DDBJ whole genome shotgun (WGS) entry which is preliminary data.</text>
</comment>
<feature type="domain" description="Carbohydrate kinase PfkB" evidence="3">
    <location>
        <begin position="9"/>
        <end position="287"/>
    </location>
</feature>
<dbReference type="GO" id="GO:0016301">
    <property type="term" value="F:kinase activity"/>
    <property type="evidence" value="ECO:0007669"/>
    <property type="project" value="UniProtKB-KW"/>
</dbReference>
<keyword evidence="5" id="KW-1185">Reference proteome</keyword>
<dbReference type="InterPro" id="IPR011611">
    <property type="entry name" value="PfkB_dom"/>
</dbReference>
<keyword evidence="2 4" id="KW-0418">Kinase</keyword>
<proteinExistence type="predicted"/>
<dbReference type="Proteomes" id="UP000533476">
    <property type="component" value="Unassembled WGS sequence"/>
</dbReference>
<evidence type="ECO:0000256" key="2">
    <source>
        <dbReference type="ARBA" id="ARBA00022777"/>
    </source>
</evidence>